<dbReference type="AlphaFoldDB" id="A0AAD9IDF1"/>
<dbReference type="EMBL" id="JASFZW010000012">
    <property type="protein sequence ID" value="KAK2076011.1"/>
    <property type="molecule type" value="Genomic_DNA"/>
</dbReference>
<comment type="catalytic activity">
    <reaction evidence="4">
        <text>[phosphatase 2A protein]-C-terminal L-leucine methyl ester + H2O = [phosphatase 2A protein]-C-terminal L-leucine + methanol + H(+)</text>
        <dbReference type="Rhea" id="RHEA:48548"/>
        <dbReference type="Rhea" id="RHEA-COMP:12134"/>
        <dbReference type="Rhea" id="RHEA-COMP:12135"/>
        <dbReference type="ChEBI" id="CHEBI:15377"/>
        <dbReference type="ChEBI" id="CHEBI:15378"/>
        <dbReference type="ChEBI" id="CHEBI:17790"/>
        <dbReference type="ChEBI" id="CHEBI:90516"/>
        <dbReference type="ChEBI" id="CHEBI:90517"/>
        <dbReference type="EC" id="3.1.1.89"/>
    </reaction>
</comment>
<proteinExistence type="inferred from homology"/>
<sequence>MSELFKQVVRAHAPAVDKQEARHPQPTLWKRYFDDEGVVQVPERALNVHYYRRGSEGAAILCLHGGGYSGLTWSLVARKLSEDNRCQVFAPDLRGHGKTASGADEDLAAETLAEDVAAFWKGLGLSADTPLVVLGHSMGGAIAVRAAHLISKGSSALAGVAVVDVVEGTALAALGSMRGVLAARPAAFASLEEALDWARSSHMVTNREAAAVSLPAMLRWQAAPPTPSSLFRTSLDPISESGSEDDEKDAAPATRPAGAPGAPLPPRPPARPAAPAAPRPAGVWAWRTPLADSAPHWAGWYQGLSDAFLALPCPKILILAGTDRLDKALTIGQMQGKFQLALLPQAGHAIQEDAPTQVADTVSSFLKRFRVGEGGVAFHSHLEKGNEL</sequence>
<dbReference type="InterPro" id="IPR000073">
    <property type="entry name" value="AB_hydrolase_1"/>
</dbReference>
<dbReference type="PANTHER" id="PTHR14189:SF0">
    <property type="entry name" value="PROTEIN PHOSPHATASE METHYLESTERASE 1"/>
    <property type="match status" value="1"/>
</dbReference>
<dbReference type="PANTHER" id="PTHR14189">
    <property type="entry name" value="PROTEIN PHOSPHATASE METHYLESTERASE-1 RELATED"/>
    <property type="match status" value="1"/>
</dbReference>
<keyword evidence="2 5" id="KW-0719">Serine esterase</keyword>
<dbReference type="Proteomes" id="UP001255856">
    <property type="component" value="Unassembled WGS sequence"/>
</dbReference>
<organism evidence="9 10">
    <name type="scientific">Prototheca wickerhamii</name>
    <dbReference type="NCBI Taxonomy" id="3111"/>
    <lineage>
        <taxon>Eukaryota</taxon>
        <taxon>Viridiplantae</taxon>
        <taxon>Chlorophyta</taxon>
        <taxon>core chlorophytes</taxon>
        <taxon>Trebouxiophyceae</taxon>
        <taxon>Chlorellales</taxon>
        <taxon>Chlorellaceae</taxon>
        <taxon>Prototheca</taxon>
    </lineage>
</organism>
<dbReference type="Gene3D" id="3.40.50.1820">
    <property type="entry name" value="alpha/beta hydrolase"/>
    <property type="match status" value="1"/>
</dbReference>
<feature type="active site" evidence="6">
    <location>
        <position position="348"/>
    </location>
</feature>
<evidence type="ECO:0000256" key="6">
    <source>
        <dbReference type="PIRSR" id="PIRSR022950-1"/>
    </source>
</evidence>
<evidence type="ECO:0000259" key="8">
    <source>
        <dbReference type="Pfam" id="PF12697"/>
    </source>
</evidence>
<dbReference type="PIRSF" id="PIRSF022950">
    <property type="entry name" value="PPase_methylesterase_euk"/>
    <property type="match status" value="1"/>
</dbReference>
<feature type="region of interest" description="Disordered" evidence="7">
    <location>
        <begin position="225"/>
        <end position="278"/>
    </location>
</feature>
<gene>
    <name evidence="9" type="ORF">QBZ16_001347</name>
</gene>
<comment type="function">
    <text evidence="5">Demethylates proteins that have been reversibly carboxymethylated.</text>
</comment>
<name>A0AAD9IDF1_PROWI</name>
<feature type="compositionally biased region" description="Low complexity" evidence="7">
    <location>
        <begin position="251"/>
        <end position="261"/>
    </location>
</feature>
<feature type="active site" evidence="6">
    <location>
        <position position="137"/>
    </location>
</feature>
<evidence type="ECO:0000256" key="7">
    <source>
        <dbReference type="SAM" id="MobiDB-lite"/>
    </source>
</evidence>
<evidence type="ECO:0000256" key="3">
    <source>
        <dbReference type="ARBA" id="ARBA00022801"/>
    </source>
</evidence>
<evidence type="ECO:0000256" key="2">
    <source>
        <dbReference type="ARBA" id="ARBA00022487"/>
    </source>
</evidence>
<dbReference type="Pfam" id="PF12697">
    <property type="entry name" value="Abhydrolase_6"/>
    <property type="match status" value="1"/>
</dbReference>
<evidence type="ECO:0000313" key="9">
    <source>
        <dbReference type="EMBL" id="KAK2076011.1"/>
    </source>
</evidence>
<reference evidence="9" key="1">
    <citation type="submission" date="2021-01" db="EMBL/GenBank/DDBJ databases">
        <authorList>
            <person name="Eckstrom K.M.E."/>
        </authorList>
    </citation>
    <scope>NUCLEOTIDE SEQUENCE</scope>
    <source>
        <strain evidence="9">UVCC 0001</strain>
    </source>
</reference>
<feature type="active site" evidence="6">
    <location>
        <position position="164"/>
    </location>
</feature>
<evidence type="ECO:0000256" key="1">
    <source>
        <dbReference type="ARBA" id="ARBA00008645"/>
    </source>
</evidence>
<keyword evidence="3 5" id="KW-0378">Hydrolase</keyword>
<comment type="similarity">
    <text evidence="1 5">Belongs to the AB hydrolase superfamily.</text>
</comment>
<protein>
    <recommendedName>
        <fullName evidence="5">Protein phosphatase methylesterase 1</fullName>
        <shortName evidence="5">PME-1</shortName>
        <ecNumber evidence="5">3.1.1.-</ecNumber>
    </recommendedName>
</protein>
<feature type="domain" description="AB hydrolase-1" evidence="8">
    <location>
        <begin position="60"/>
        <end position="360"/>
    </location>
</feature>
<comment type="caution">
    <text evidence="9">The sequence shown here is derived from an EMBL/GenBank/DDBJ whole genome shotgun (WGS) entry which is preliminary data.</text>
</comment>
<keyword evidence="10" id="KW-1185">Reference proteome</keyword>
<evidence type="ECO:0000313" key="10">
    <source>
        <dbReference type="Proteomes" id="UP001255856"/>
    </source>
</evidence>
<dbReference type="InterPro" id="IPR016812">
    <property type="entry name" value="PPase_methylesterase_euk"/>
</dbReference>
<dbReference type="EC" id="3.1.1.-" evidence="5"/>
<evidence type="ECO:0000256" key="4">
    <source>
        <dbReference type="ARBA" id="ARBA00049203"/>
    </source>
</evidence>
<dbReference type="SUPFAM" id="SSF53474">
    <property type="entry name" value="alpha/beta-Hydrolases"/>
    <property type="match status" value="1"/>
</dbReference>
<dbReference type="GO" id="GO:0051723">
    <property type="term" value="F:protein methylesterase activity"/>
    <property type="evidence" value="ECO:0007669"/>
    <property type="project" value="UniProtKB-EC"/>
</dbReference>
<accession>A0AAD9IDF1</accession>
<evidence type="ECO:0000256" key="5">
    <source>
        <dbReference type="PIRNR" id="PIRNR022950"/>
    </source>
</evidence>
<dbReference type="InterPro" id="IPR029058">
    <property type="entry name" value="AB_hydrolase_fold"/>
</dbReference>
<feature type="compositionally biased region" description="Pro residues" evidence="7">
    <location>
        <begin position="262"/>
        <end position="278"/>
    </location>
</feature>